<dbReference type="AlphaFoldDB" id="A0A0V0SVA8"/>
<reference evidence="1 2" key="1">
    <citation type="submission" date="2015-01" db="EMBL/GenBank/DDBJ databases">
        <title>Evolution of Trichinella species and genotypes.</title>
        <authorList>
            <person name="Korhonen P.K."/>
            <person name="Edoardo P."/>
            <person name="Giuseppe L.R."/>
            <person name="Gasser R.B."/>
        </authorList>
    </citation>
    <scope>NUCLEOTIDE SEQUENCE [LARGE SCALE GENOMIC DNA]</scope>
    <source>
        <strain evidence="1">ISS417</strain>
    </source>
</reference>
<keyword evidence="2" id="KW-1185">Reference proteome</keyword>
<evidence type="ECO:0000313" key="2">
    <source>
        <dbReference type="Proteomes" id="UP000055048"/>
    </source>
</evidence>
<comment type="caution">
    <text evidence="1">The sequence shown here is derived from an EMBL/GenBank/DDBJ whole genome shotgun (WGS) entry which is preliminary data.</text>
</comment>
<evidence type="ECO:0000313" key="1">
    <source>
        <dbReference type="EMBL" id="KRX30681.1"/>
    </source>
</evidence>
<accession>A0A0V0SVA8</accession>
<name>A0A0V0SVA8_9BILA</name>
<proteinExistence type="predicted"/>
<sequence>MSGCLYRKCQPQLCRFAGNTKDLSHIIKSN</sequence>
<protein>
    <submittedName>
        <fullName evidence="1">Uncharacterized protein</fullName>
    </submittedName>
</protein>
<gene>
    <name evidence="1" type="ORF">T05_8358</name>
</gene>
<dbReference type="Proteomes" id="UP000055048">
    <property type="component" value="Unassembled WGS sequence"/>
</dbReference>
<dbReference type="EMBL" id="JYDJ01002287">
    <property type="protein sequence ID" value="KRX30681.1"/>
    <property type="molecule type" value="Genomic_DNA"/>
</dbReference>
<organism evidence="1 2">
    <name type="scientific">Trichinella murrelli</name>
    <dbReference type="NCBI Taxonomy" id="144512"/>
    <lineage>
        <taxon>Eukaryota</taxon>
        <taxon>Metazoa</taxon>
        <taxon>Ecdysozoa</taxon>
        <taxon>Nematoda</taxon>
        <taxon>Enoplea</taxon>
        <taxon>Dorylaimia</taxon>
        <taxon>Trichinellida</taxon>
        <taxon>Trichinellidae</taxon>
        <taxon>Trichinella</taxon>
    </lineage>
</organism>